<accession>A0A0G4L4G1</accession>
<name>A0A0G4L4G1_VERLO</name>
<dbReference type="AlphaFoldDB" id="A0A0G4L4G1"/>
<proteinExistence type="predicted"/>
<gene>
    <name evidence="2" type="ORF">BN1723_017499</name>
</gene>
<evidence type="ECO:0000313" key="3">
    <source>
        <dbReference type="Proteomes" id="UP000045706"/>
    </source>
</evidence>
<evidence type="ECO:0000256" key="1">
    <source>
        <dbReference type="SAM" id="MobiDB-lite"/>
    </source>
</evidence>
<feature type="non-terminal residue" evidence="2">
    <location>
        <position position="1"/>
    </location>
</feature>
<feature type="region of interest" description="Disordered" evidence="1">
    <location>
        <begin position="31"/>
        <end position="52"/>
    </location>
</feature>
<feature type="region of interest" description="Disordered" evidence="1">
    <location>
        <begin position="1"/>
        <end position="20"/>
    </location>
</feature>
<dbReference type="EMBL" id="CVQI01007413">
    <property type="protein sequence ID" value="CRK16892.1"/>
    <property type="molecule type" value="Genomic_DNA"/>
</dbReference>
<feature type="compositionally biased region" description="Basic and acidic residues" evidence="1">
    <location>
        <begin position="1"/>
        <end position="17"/>
    </location>
</feature>
<dbReference type="Proteomes" id="UP000045706">
    <property type="component" value="Unassembled WGS sequence"/>
</dbReference>
<evidence type="ECO:0000313" key="2">
    <source>
        <dbReference type="EMBL" id="CRK16892.1"/>
    </source>
</evidence>
<protein>
    <submittedName>
        <fullName evidence="2">Uncharacterized protein</fullName>
    </submittedName>
</protein>
<reference evidence="3" key="1">
    <citation type="submission" date="2015-05" db="EMBL/GenBank/DDBJ databases">
        <authorList>
            <person name="Fogelqvist Johan"/>
        </authorList>
    </citation>
    <scope>NUCLEOTIDE SEQUENCE [LARGE SCALE GENOMIC DNA]</scope>
</reference>
<organism evidence="2 3">
    <name type="scientific">Verticillium longisporum</name>
    <name type="common">Verticillium dahliae var. longisporum</name>
    <dbReference type="NCBI Taxonomy" id="100787"/>
    <lineage>
        <taxon>Eukaryota</taxon>
        <taxon>Fungi</taxon>
        <taxon>Dikarya</taxon>
        <taxon>Ascomycota</taxon>
        <taxon>Pezizomycotina</taxon>
        <taxon>Sordariomycetes</taxon>
        <taxon>Hypocreomycetidae</taxon>
        <taxon>Glomerellales</taxon>
        <taxon>Plectosphaerellaceae</taxon>
        <taxon>Verticillium</taxon>
    </lineage>
</organism>
<sequence>SGERKEKTNTPHGERTVHMPLSEVMFRCKLPRPLSGPPCPAHTVPSTQATQR</sequence>